<dbReference type="AlphaFoldDB" id="A0A8J4AH41"/>
<reference evidence="2" key="1">
    <citation type="journal article" date="2021" name="Int. J. Syst. Evol. Microbiol.">
        <title>Actinocatenispora comari sp. nov., an endophytic actinomycete isolated from aerial parts of Comarum salesowianum.</title>
        <authorList>
            <person name="Oyunbileg N."/>
            <person name="Iizaka Y."/>
            <person name="Hamada M."/>
            <person name="Davaapurev B.O."/>
            <person name="Fukumoto A."/>
            <person name="Tsetseg B."/>
            <person name="Kato F."/>
            <person name="Tamura T."/>
            <person name="Batkhuu J."/>
            <person name="Anzai Y."/>
        </authorList>
    </citation>
    <scope>NUCLEOTIDE SEQUENCE [LARGE SCALE GENOMIC DNA]</scope>
    <source>
        <strain evidence="2">NUM-2625</strain>
    </source>
</reference>
<name>A0A8J4AH41_9ACTN</name>
<keyword evidence="2" id="KW-1185">Reference proteome</keyword>
<evidence type="ECO:0000313" key="1">
    <source>
        <dbReference type="EMBL" id="GIL29117.1"/>
    </source>
</evidence>
<sequence>MAVLPGDANAGTGRMWLVPAFVEGVCWFFSVGFGQRAVPGVKTSPARGQDRLAVAVTAPGHRCGVVVRRRVG</sequence>
<protein>
    <submittedName>
        <fullName evidence="1">Uncharacterized protein</fullName>
    </submittedName>
</protein>
<proteinExistence type="predicted"/>
<dbReference type="EMBL" id="BOPO01000084">
    <property type="protein sequence ID" value="GIL29117.1"/>
    <property type="molecule type" value="Genomic_DNA"/>
</dbReference>
<dbReference type="Proteomes" id="UP000614996">
    <property type="component" value="Unassembled WGS sequence"/>
</dbReference>
<accession>A0A8J4AH41</accession>
<gene>
    <name evidence="1" type="ORF">NUM_43710</name>
</gene>
<comment type="caution">
    <text evidence="1">The sequence shown here is derived from an EMBL/GenBank/DDBJ whole genome shotgun (WGS) entry which is preliminary data.</text>
</comment>
<evidence type="ECO:0000313" key="2">
    <source>
        <dbReference type="Proteomes" id="UP000614996"/>
    </source>
</evidence>
<organism evidence="1 2">
    <name type="scientific">Actinocatenispora comari</name>
    <dbReference type="NCBI Taxonomy" id="2807577"/>
    <lineage>
        <taxon>Bacteria</taxon>
        <taxon>Bacillati</taxon>
        <taxon>Actinomycetota</taxon>
        <taxon>Actinomycetes</taxon>
        <taxon>Micromonosporales</taxon>
        <taxon>Micromonosporaceae</taxon>
        <taxon>Actinocatenispora</taxon>
    </lineage>
</organism>